<gene>
    <name evidence="2" type="ORF">A45J_2012</name>
</gene>
<dbReference type="InterPro" id="IPR036280">
    <property type="entry name" value="Multihaem_cyt_sf"/>
</dbReference>
<name>A0A5J4L4T9_9ZZZZ</name>
<comment type="caution">
    <text evidence="2">The sequence shown here is derived from an EMBL/GenBank/DDBJ whole genome shotgun (WGS) entry which is preliminary data.</text>
</comment>
<evidence type="ECO:0000259" key="1">
    <source>
        <dbReference type="Pfam" id="PF09699"/>
    </source>
</evidence>
<organism evidence="2">
    <name type="scientific">hot springs metagenome</name>
    <dbReference type="NCBI Taxonomy" id="433727"/>
    <lineage>
        <taxon>unclassified sequences</taxon>
        <taxon>metagenomes</taxon>
        <taxon>ecological metagenomes</taxon>
    </lineage>
</organism>
<dbReference type="NCBIfam" id="TIGR01905">
    <property type="entry name" value="paired_CXXCH_1"/>
    <property type="match status" value="1"/>
</dbReference>
<reference evidence="2" key="1">
    <citation type="submission" date="2019-10" db="EMBL/GenBank/DDBJ databases">
        <title>Metagenomic sequencing of thiosulfate-disproportionating enrichment culture.</title>
        <authorList>
            <person name="Umezawa K."/>
            <person name="Kojima H."/>
            <person name="Fukui M."/>
        </authorList>
    </citation>
    <scope>NUCLEOTIDE SEQUENCE</scope>
    <source>
        <strain evidence="2">45J</strain>
    </source>
</reference>
<dbReference type="Pfam" id="PF09699">
    <property type="entry name" value="Paired_CXXCH_1"/>
    <property type="match status" value="1"/>
</dbReference>
<dbReference type="EMBL" id="BLAB01000001">
    <property type="protein sequence ID" value="GER94252.1"/>
    <property type="molecule type" value="Genomic_DNA"/>
</dbReference>
<evidence type="ECO:0000313" key="2">
    <source>
        <dbReference type="EMBL" id="GER94252.1"/>
    </source>
</evidence>
<dbReference type="SUPFAM" id="SSF48695">
    <property type="entry name" value="Multiheme cytochromes"/>
    <property type="match status" value="1"/>
</dbReference>
<proteinExistence type="predicted"/>
<feature type="domain" description="Doubled CXXCH motif" evidence="1">
    <location>
        <begin position="170"/>
        <end position="201"/>
    </location>
</feature>
<dbReference type="InterPro" id="IPR010177">
    <property type="entry name" value="Paired_CXXCH_1"/>
</dbReference>
<dbReference type="AlphaFoldDB" id="A0A5J4L4T9"/>
<accession>A0A5J4L4T9</accession>
<sequence>MSRKVLIVTLALLLLYVCIAFAGIENTKHNLSYKHQVEVCIWCHTPHTEPISVQAWNKEAKSAIYLTYGSSMAGANEEMTPNTLSKVCLSCHDGIQAYNLNIDEKTWQKSNLTQLQINQATNEIGSMRNHHIVSVTYNENSRHLRPRNASLSGWRGALIVNDLIKNGRIECSSCHDPHVSDNQFFLRHNDRGKFCYGCHGWK</sequence>
<dbReference type="Gene3D" id="1.10.1130.10">
    <property type="entry name" value="Flavocytochrome C3, Chain A"/>
    <property type="match status" value="1"/>
</dbReference>
<protein>
    <submittedName>
        <fullName evidence="2">Cytochrome c family protein</fullName>
    </submittedName>
</protein>